<evidence type="ECO:0000313" key="2">
    <source>
        <dbReference type="EMBL" id="CAL4929431.1"/>
    </source>
</evidence>
<feature type="signal peptide" evidence="1">
    <location>
        <begin position="1"/>
        <end position="28"/>
    </location>
</feature>
<evidence type="ECO:0000313" key="3">
    <source>
        <dbReference type="Proteomes" id="UP001497457"/>
    </source>
</evidence>
<feature type="chain" id="PRO_5044892579" description="Bowman-Birk serine protease inhibitors family domain-containing protein" evidence="1">
    <location>
        <begin position="29"/>
        <end position="105"/>
    </location>
</feature>
<accession>A0ABC8XQI7</accession>
<name>A0ABC8XQI7_9POAL</name>
<dbReference type="AlphaFoldDB" id="A0ABC8XQI7"/>
<protein>
    <recommendedName>
        <fullName evidence="4">Bowman-Birk serine protease inhibitors family domain-containing protein</fullName>
    </recommendedName>
</protein>
<evidence type="ECO:0008006" key="4">
    <source>
        <dbReference type="Google" id="ProtNLM"/>
    </source>
</evidence>
<keyword evidence="1" id="KW-0732">Signal</keyword>
<sequence>MNTRNMCGGLAYVMAILFFLAASPAVQCRPHELASVGSHAYGLTDTISKLGVDESKVAIVFCAKVQCEPKRLCYCCMTEKPEPLCYDTLAECRAVCPTCDPKCPP</sequence>
<keyword evidence="3" id="KW-1185">Reference proteome</keyword>
<gene>
    <name evidence="2" type="ORF">URODEC1_LOCUS25806</name>
</gene>
<organism evidence="2 3">
    <name type="scientific">Urochloa decumbens</name>
    <dbReference type="NCBI Taxonomy" id="240449"/>
    <lineage>
        <taxon>Eukaryota</taxon>
        <taxon>Viridiplantae</taxon>
        <taxon>Streptophyta</taxon>
        <taxon>Embryophyta</taxon>
        <taxon>Tracheophyta</taxon>
        <taxon>Spermatophyta</taxon>
        <taxon>Magnoliopsida</taxon>
        <taxon>Liliopsida</taxon>
        <taxon>Poales</taxon>
        <taxon>Poaceae</taxon>
        <taxon>PACMAD clade</taxon>
        <taxon>Panicoideae</taxon>
        <taxon>Panicodae</taxon>
        <taxon>Paniceae</taxon>
        <taxon>Melinidinae</taxon>
        <taxon>Urochloa</taxon>
    </lineage>
</organism>
<dbReference type="Proteomes" id="UP001497457">
    <property type="component" value="Chromosome 15b"/>
</dbReference>
<dbReference type="EMBL" id="OZ075125">
    <property type="protein sequence ID" value="CAL4929431.1"/>
    <property type="molecule type" value="Genomic_DNA"/>
</dbReference>
<evidence type="ECO:0000256" key="1">
    <source>
        <dbReference type="SAM" id="SignalP"/>
    </source>
</evidence>
<proteinExistence type="predicted"/>
<reference evidence="2" key="1">
    <citation type="submission" date="2024-10" db="EMBL/GenBank/DDBJ databases">
        <authorList>
            <person name="Ryan C."/>
        </authorList>
    </citation>
    <scope>NUCLEOTIDE SEQUENCE [LARGE SCALE GENOMIC DNA]</scope>
</reference>